<evidence type="ECO:0000313" key="5">
    <source>
        <dbReference type="Proteomes" id="UP000070054"/>
    </source>
</evidence>
<feature type="compositionally biased region" description="Polar residues" evidence="2">
    <location>
        <begin position="1018"/>
        <end position="1027"/>
    </location>
</feature>
<dbReference type="EMBL" id="JEMN01001494">
    <property type="protein sequence ID" value="KXH35977.1"/>
    <property type="molecule type" value="Genomic_DNA"/>
</dbReference>
<feature type="compositionally biased region" description="Polar residues" evidence="2">
    <location>
        <begin position="812"/>
        <end position="834"/>
    </location>
</feature>
<feature type="region of interest" description="Disordered" evidence="2">
    <location>
        <begin position="893"/>
        <end position="972"/>
    </location>
</feature>
<evidence type="ECO:0000256" key="2">
    <source>
        <dbReference type="SAM" id="MobiDB-lite"/>
    </source>
</evidence>
<dbReference type="InterPro" id="IPR001138">
    <property type="entry name" value="Zn2Cys6_DnaBD"/>
</dbReference>
<sequence length="1197" mass="129352">MAAITGDTPLLATAIGETHHMEVDDEATNKPSPSSSAGGATCTPSHSPLWGKPRYSSEGRGTALSRPQPLYQPTTPTKASLGSLQRCSVTTQQSPSAKTRLCGLAASIHRDQSRKPQSTMAEALLGLAPSYGSASRNKPSIAHPDDIPAQLRRELDRKKTPTRCEHLSVTLEVPSTLEFAIRDGDGDAQENIDPALSGLRTQVVEGQTVKIVRAYDTIISQPHVNPVMQRAVAKHIVGLLSVVDESTWVVREVSRGQYGWSFTYNCKDSLVNWNRQHQKTPNKTIIGEYSQKELEPEMQARPAFDCRGTLTVAFSKNTRTINVKYEHTPLHKTLGEMIEHFKPLPPAAPPAPLIPAGEKSKKAKTPRKRKSEALNADGTPVEPKPKRKRKSEALNPDGTPVQPKKRKRKSEAAKDAQAAGDATNGEATTTVPTKADAAVQSGVHSHAVLNVPPGEAARRREVAIRLLSDSGLDPESLSTEQFSIFANQSPDLQKESLAMLVKYGAERLRIVHPNDAAASSASASPTPQQGTAQADVTTATLESPASGKKKKRPRKSKAAEDAEEVELIPAPPGTPMKLISRGGCIACRRAKAKCDRAKPECASCEEQDVECQYPLINKMPSKKKEEKSAAVVEDDDDDDDAVAEVEAETEPAEPEIEVEEQEPDDIETIDYTSNMPVANMLTPAAQPPSQDYFNDGPNEMTYTHSASNDMNMSHGVSSYPEPSATANYAEQQAVSASFSQPSLTGTAAYTQPSTDVNSYTTASNDTMSSLNYSQPAAKSPRATRTSSRRSLPSGPGQPHQPTAESPVPLPSYAQNWQSISPPRTANTVSPTMTTKQHRSRRSTQMPAATTVAPQETSYLNTQQAVAHVAAQQQRQHRPSPTQQAAQVVQTVTPPQVSPFQAPVQAARTKSRAGQRASTRTPVNEPRATPSHHTVQPSTSATMDSATYNDTQSLSNYNNYNTKYTSQSNNSTELDTTRLAYQPYAAQNTSATTSTYPSYDYDRTNTTAHTSSNNARSGQLYNNQSQSRNAQSYNNANTNTAAAANTYAQQPSTNQQQSSSLQSFNMRSSAASSTQPRSSSRNANQQPQQQQSQSQPQAQQTQSYGSYANQTQQQSTQSDQHNWYGFGSGSNTSFTPANVAGGYATRGTTSANYGSGSSTSNQQYQQQHGSLNMTGHSYSPGDNEMYELLKNSINGPGR</sequence>
<feature type="region of interest" description="Disordered" evidence="2">
    <location>
        <begin position="516"/>
        <end position="575"/>
    </location>
</feature>
<feature type="compositionally biased region" description="Polar residues" evidence="2">
    <location>
        <begin position="525"/>
        <end position="541"/>
    </location>
</feature>
<feature type="compositionally biased region" description="Basic residues" evidence="2">
    <location>
        <begin position="361"/>
        <end position="370"/>
    </location>
</feature>
<feature type="compositionally biased region" description="Polar residues" evidence="2">
    <location>
        <begin position="71"/>
        <end position="97"/>
    </location>
</feature>
<feature type="region of interest" description="Disordered" evidence="2">
    <location>
        <begin position="620"/>
        <end position="849"/>
    </location>
</feature>
<feature type="region of interest" description="Disordered" evidence="2">
    <location>
        <begin position="341"/>
        <end position="431"/>
    </location>
</feature>
<feature type="compositionally biased region" description="Polar residues" evidence="2">
    <location>
        <begin position="930"/>
        <end position="951"/>
    </location>
</feature>
<dbReference type="GO" id="GO:0000981">
    <property type="term" value="F:DNA-binding transcription factor activity, RNA polymerase II-specific"/>
    <property type="evidence" value="ECO:0007669"/>
    <property type="project" value="InterPro"/>
</dbReference>
<feature type="compositionally biased region" description="Polar residues" evidence="2">
    <location>
        <begin position="724"/>
        <end position="776"/>
    </location>
</feature>
<feature type="region of interest" description="Disordered" evidence="2">
    <location>
        <begin position="987"/>
        <end position="1031"/>
    </location>
</feature>
<feature type="compositionally biased region" description="Low complexity" evidence="2">
    <location>
        <begin position="952"/>
        <end position="971"/>
    </location>
</feature>
<name>A0A135SJM0_9PEZI</name>
<feature type="compositionally biased region" description="Polar residues" evidence="2">
    <location>
        <begin position="700"/>
        <end position="716"/>
    </location>
</feature>
<proteinExistence type="predicted"/>
<dbReference type="AlphaFoldDB" id="A0A135SJM0"/>
<feature type="compositionally biased region" description="Low complexity" evidence="2">
    <location>
        <begin position="1109"/>
        <end position="1119"/>
    </location>
</feature>
<feature type="region of interest" description="Disordered" evidence="2">
    <location>
        <begin position="1047"/>
        <end position="1128"/>
    </location>
</feature>
<feature type="compositionally biased region" description="Polar residues" evidence="2">
    <location>
        <begin position="1145"/>
        <end position="1176"/>
    </location>
</feature>
<dbReference type="PROSITE" id="PS50048">
    <property type="entry name" value="ZN2_CY6_FUNGAL_2"/>
    <property type="match status" value="1"/>
</dbReference>
<dbReference type="SUPFAM" id="SSF57701">
    <property type="entry name" value="Zn2/Cys6 DNA-binding domain"/>
    <property type="match status" value="1"/>
</dbReference>
<dbReference type="PROSITE" id="PS00463">
    <property type="entry name" value="ZN2_CY6_FUNGAL_1"/>
    <property type="match status" value="1"/>
</dbReference>
<dbReference type="OrthoDB" id="3251668at2759"/>
<evidence type="ECO:0000256" key="1">
    <source>
        <dbReference type="ARBA" id="ARBA00023242"/>
    </source>
</evidence>
<feature type="compositionally biased region" description="Basic residues" evidence="2">
    <location>
        <begin position="547"/>
        <end position="556"/>
    </location>
</feature>
<feature type="compositionally biased region" description="Low complexity" evidence="2">
    <location>
        <begin position="1047"/>
        <end position="1102"/>
    </location>
</feature>
<feature type="compositionally biased region" description="Polar residues" evidence="2">
    <location>
        <begin position="29"/>
        <end position="46"/>
    </location>
</feature>
<keyword evidence="1" id="KW-0539">Nucleus</keyword>
<dbReference type="CDD" id="cd00067">
    <property type="entry name" value="GAL4"/>
    <property type="match status" value="1"/>
</dbReference>
<organism evidence="4 5">
    <name type="scientific">Colletotrichum nymphaeae SA-01</name>
    <dbReference type="NCBI Taxonomy" id="1460502"/>
    <lineage>
        <taxon>Eukaryota</taxon>
        <taxon>Fungi</taxon>
        <taxon>Dikarya</taxon>
        <taxon>Ascomycota</taxon>
        <taxon>Pezizomycotina</taxon>
        <taxon>Sordariomycetes</taxon>
        <taxon>Hypocreomycetidae</taxon>
        <taxon>Glomerellales</taxon>
        <taxon>Glomerellaceae</taxon>
        <taxon>Colletotrichum</taxon>
        <taxon>Colletotrichum acutatum species complex</taxon>
    </lineage>
</organism>
<feature type="region of interest" description="Disordered" evidence="2">
    <location>
        <begin position="22"/>
        <end position="98"/>
    </location>
</feature>
<evidence type="ECO:0000313" key="4">
    <source>
        <dbReference type="EMBL" id="KXH35977.1"/>
    </source>
</evidence>
<gene>
    <name evidence="4" type="ORF">CNYM01_11081</name>
</gene>
<evidence type="ECO:0000259" key="3">
    <source>
        <dbReference type="PROSITE" id="PS50048"/>
    </source>
</evidence>
<dbReference type="Proteomes" id="UP000070054">
    <property type="component" value="Unassembled WGS sequence"/>
</dbReference>
<feature type="compositionally biased region" description="Acidic residues" evidence="2">
    <location>
        <begin position="632"/>
        <end position="668"/>
    </location>
</feature>
<dbReference type="SMART" id="SM00066">
    <property type="entry name" value="GAL4"/>
    <property type="match status" value="1"/>
</dbReference>
<protein>
    <recommendedName>
        <fullName evidence="3">Zn(2)-C6 fungal-type domain-containing protein</fullName>
    </recommendedName>
</protein>
<dbReference type="Gene3D" id="4.10.240.10">
    <property type="entry name" value="Zn(2)-C6 fungal-type DNA-binding domain"/>
    <property type="match status" value="1"/>
</dbReference>
<keyword evidence="5" id="KW-1185">Reference proteome</keyword>
<dbReference type="GO" id="GO:0008270">
    <property type="term" value="F:zinc ion binding"/>
    <property type="evidence" value="ECO:0007669"/>
    <property type="project" value="InterPro"/>
</dbReference>
<feature type="compositionally biased region" description="Pro residues" evidence="2">
    <location>
        <begin position="343"/>
        <end position="353"/>
    </location>
</feature>
<reference evidence="4 5" key="1">
    <citation type="submission" date="2014-02" db="EMBL/GenBank/DDBJ databases">
        <title>The genome sequence of Colletotrichum nymphaeae SA-01.</title>
        <authorList>
            <person name="Baroncelli R."/>
            <person name="Thon M.R."/>
        </authorList>
    </citation>
    <scope>NUCLEOTIDE SEQUENCE [LARGE SCALE GENOMIC DNA]</scope>
    <source>
        <strain evidence="4 5">SA-01</strain>
    </source>
</reference>
<comment type="caution">
    <text evidence="4">The sequence shown here is derived from an EMBL/GenBank/DDBJ whole genome shotgun (WGS) entry which is preliminary data.</text>
</comment>
<dbReference type="Pfam" id="PF00172">
    <property type="entry name" value="Zn_clus"/>
    <property type="match status" value="1"/>
</dbReference>
<accession>A0A135SJM0</accession>
<dbReference type="InterPro" id="IPR036864">
    <property type="entry name" value="Zn2-C6_fun-type_DNA-bd_sf"/>
</dbReference>
<feature type="compositionally biased region" description="Low complexity" evidence="2">
    <location>
        <begin position="779"/>
        <end position="797"/>
    </location>
</feature>
<feature type="region of interest" description="Disordered" evidence="2">
    <location>
        <begin position="1143"/>
        <end position="1197"/>
    </location>
</feature>
<feature type="compositionally biased region" description="Low complexity" evidence="2">
    <location>
        <begin position="1003"/>
        <end position="1016"/>
    </location>
</feature>
<feature type="compositionally biased region" description="Polar residues" evidence="2">
    <location>
        <begin position="987"/>
        <end position="996"/>
    </location>
</feature>
<feature type="domain" description="Zn(2)-C6 fungal-type" evidence="3">
    <location>
        <begin position="583"/>
        <end position="613"/>
    </location>
</feature>